<evidence type="ECO:0000256" key="7">
    <source>
        <dbReference type="RuleBase" id="RU363032"/>
    </source>
</evidence>
<accession>A0A7K1L4W6</accession>
<dbReference type="CDD" id="cd06261">
    <property type="entry name" value="TM_PBP2"/>
    <property type="match status" value="1"/>
</dbReference>
<organism evidence="9 10">
    <name type="scientific">Actinomadura litoris</name>
    <dbReference type="NCBI Taxonomy" id="2678616"/>
    <lineage>
        <taxon>Bacteria</taxon>
        <taxon>Bacillati</taxon>
        <taxon>Actinomycetota</taxon>
        <taxon>Actinomycetes</taxon>
        <taxon>Streptosporangiales</taxon>
        <taxon>Thermomonosporaceae</taxon>
        <taxon>Actinomadura</taxon>
    </lineage>
</organism>
<comment type="similarity">
    <text evidence="7">Belongs to the binding-protein-dependent transport system permease family.</text>
</comment>
<sequence length="293" mass="30837">MLGAATVAFAGLQLTPGDPARVILGSTTPSPEQVEQVRHELAFDRPVPVQYGLFIGRLAKGDLGRSYQLREPVGALIGDQAWSSALLALTGFATALTAATVLAVATAGRRPALRRLSMGLELIAISTPGFWVGALLLTFFAFRWHLFPVAGGSGPEALVLPSATLALGLVGVYAQVMREGMERALDEPFVLTARARGGGETSVRLRHALRHALIPLITISGWSVGALLSGAVVVETIFSRQGIGRVMAAAIASRDLPVVTGVILLSALAFSLINMAVDGLYRIVDPRLRESAL</sequence>
<reference evidence="9 10" key="1">
    <citation type="submission" date="2019-11" db="EMBL/GenBank/DDBJ databases">
        <authorList>
            <person name="Cao P."/>
        </authorList>
    </citation>
    <scope>NUCLEOTIDE SEQUENCE [LARGE SCALE GENOMIC DNA]</scope>
    <source>
        <strain evidence="9 10">NEAU-AAG5</strain>
    </source>
</reference>
<keyword evidence="5 7" id="KW-1133">Transmembrane helix</keyword>
<feature type="transmembrane region" description="Helical" evidence="7">
    <location>
        <begin position="120"/>
        <end position="146"/>
    </location>
</feature>
<feature type="transmembrane region" description="Helical" evidence="7">
    <location>
        <begin position="258"/>
        <end position="281"/>
    </location>
</feature>
<evidence type="ECO:0000256" key="5">
    <source>
        <dbReference type="ARBA" id="ARBA00022989"/>
    </source>
</evidence>
<dbReference type="InterPro" id="IPR035906">
    <property type="entry name" value="MetI-like_sf"/>
</dbReference>
<dbReference type="AlphaFoldDB" id="A0A7K1L4W6"/>
<protein>
    <submittedName>
        <fullName evidence="9">ABC transporter permease subunit</fullName>
    </submittedName>
</protein>
<proteinExistence type="inferred from homology"/>
<evidence type="ECO:0000313" key="9">
    <source>
        <dbReference type="EMBL" id="MUN39461.1"/>
    </source>
</evidence>
<keyword evidence="3" id="KW-1003">Cell membrane</keyword>
<dbReference type="GO" id="GO:0005886">
    <property type="term" value="C:plasma membrane"/>
    <property type="evidence" value="ECO:0007669"/>
    <property type="project" value="UniProtKB-SubCell"/>
</dbReference>
<dbReference type="PANTHER" id="PTHR43163">
    <property type="entry name" value="DIPEPTIDE TRANSPORT SYSTEM PERMEASE PROTEIN DPPB-RELATED"/>
    <property type="match status" value="1"/>
</dbReference>
<comment type="subcellular location">
    <subcellularLocation>
        <location evidence="1 7">Cell membrane</location>
        <topology evidence="1 7">Multi-pass membrane protein</topology>
    </subcellularLocation>
</comment>
<name>A0A7K1L4W6_9ACTN</name>
<dbReference type="InterPro" id="IPR000515">
    <property type="entry name" value="MetI-like"/>
</dbReference>
<dbReference type="Pfam" id="PF00528">
    <property type="entry name" value="BPD_transp_1"/>
    <property type="match status" value="1"/>
</dbReference>
<dbReference type="GO" id="GO:0071916">
    <property type="term" value="F:dipeptide transmembrane transporter activity"/>
    <property type="evidence" value="ECO:0007669"/>
    <property type="project" value="TreeGrafter"/>
</dbReference>
<feature type="transmembrane region" description="Helical" evidence="7">
    <location>
        <begin position="158"/>
        <end position="176"/>
    </location>
</feature>
<evidence type="ECO:0000259" key="8">
    <source>
        <dbReference type="PROSITE" id="PS50928"/>
    </source>
</evidence>
<keyword evidence="2 7" id="KW-0813">Transport</keyword>
<evidence type="ECO:0000256" key="2">
    <source>
        <dbReference type="ARBA" id="ARBA00022448"/>
    </source>
</evidence>
<dbReference type="Pfam" id="PF19300">
    <property type="entry name" value="BPD_transp_1_N"/>
    <property type="match status" value="1"/>
</dbReference>
<evidence type="ECO:0000256" key="1">
    <source>
        <dbReference type="ARBA" id="ARBA00004651"/>
    </source>
</evidence>
<feature type="transmembrane region" description="Helical" evidence="7">
    <location>
        <begin position="212"/>
        <end position="238"/>
    </location>
</feature>
<gene>
    <name evidence="9" type="ORF">GNZ18_23085</name>
</gene>
<keyword evidence="6 7" id="KW-0472">Membrane</keyword>
<dbReference type="PROSITE" id="PS50928">
    <property type="entry name" value="ABC_TM1"/>
    <property type="match status" value="1"/>
</dbReference>
<evidence type="ECO:0000256" key="3">
    <source>
        <dbReference type="ARBA" id="ARBA00022475"/>
    </source>
</evidence>
<dbReference type="SUPFAM" id="SSF161098">
    <property type="entry name" value="MetI-like"/>
    <property type="match status" value="1"/>
</dbReference>
<keyword evidence="4 7" id="KW-0812">Transmembrane</keyword>
<comment type="caution">
    <text evidence="9">The sequence shown here is derived from an EMBL/GenBank/DDBJ whole genome shotgun (WGS) entry which is preliminary data.</text>
</comment>
<dbReference type="EMBL" id="WOFH01000008">
    <property type="protein sequence ID" value="MUN39461.1"/>
    <property type="molecule type" value="Genomic_DNA"/>
</dbReference>
<evidence type="ECO:0000313" key="10">
    <source>
        <dbReference type="Proteomes" id="UP000432015"/>
    </source>
</evidence>
<dbReference type="Proteomes" id="UP000432015">
    <property type="component" value="Unassembled WGS sequence"/>
</dbReference>
<feature type="domain" description="ABC transmembrane type-1" evidence="8">
    <location>
        <begin position="81"/>
        <end position="281"/>
    </location>
</feature>
<keyword evidence="10" id="KW-1185">Reference proteome</keyword>
<dbReference type="Gene3D" id="1.10.3720.10">
    <property type="entry name" value="MetI-like"/>
    <property type="match status" value="1"/>
</dbReference>
<evidence type="ECO:0000256" key="4">
    <source>
        <dbReference type="ARBA" id="ARBA00022692"/>
    </source>
</evidence>
<dbReference type="InterPro" id="IPR045621">
    <property type="entry name" value="BPD_transp_1_N"/>
</dbReference>
<feature type="transmembrane region" description="Helical" evidence="7">
    <location>
        <begin position="85"/>
        <end position="108"/>
    </location>
</feature>
<dbReference type="PANTHER" id="PTHR43163:SF6">
    <property type="entry name" value="DIPEPTIDE TRANSPORT SYSTEM PERMEASE PROTEIN DPPB-RELATED"/>
    <property type="match status" value="1"/>
</dbReference>
<evidence type="ECO:0000256" key="6">
    <source>
        <dbReference type="ARBA" id="ARBA00023136"/>
    </source>
</evidence>